<gene>
    <name evidence="2" type="ORF">GCM10007036_14330</name>
</gene>
<name>A0A917I4X1_9HYPH</name>
<accession>A0A917I4X1</accession>
<proteinExistence type="predicted"/>
<comment type="caution">
    <text evidence="2">The sequence shown here is derived from an EMBL/GenBank/DDBJ whole genome shotgun (WGS) entry which is preliminary data.</text>
</comment>
<reference evidence="2" key="1">
    <citation type="journal article" date="2014" name="Int. J. Syst. Evol. Microbiol.">
        <title>Complete genome sequence of Corynebacterium casei LMG S-19264T (=DSM 44701T), isolated from a smear-ripened cheese.</title>
        <authorList>
            <consortium name="US DOE Joint Genome Institute (JGI-PGF)"/>
            <person name="Walter F."/>
            <person name="Albersmeier A."/>
            <person name="Kalinowski J."/>
            <person name="Ruckert C."/>
        </authorList>
    </citation>
    <scope>NUCLEOTIDE SEQUENCE</scope>
    <source>
        <strain evidence="2">CGMCC 1.12214</strain>
    </source>
</reference>
<reference evidence="2" key="2">
    <citation type="submission" date="2020-09" db="EMBL/GenBank/DDBJ databases">
        <authorList>
            <person name="Sun Q."/>
            <person name="Zhou Y."/>
        </authorList>
    </citation>
    <scope>NUCLEOTIDE SEQUENCE</scope>
    <source>
        <strain evidence="2">CGMCC 1.12214</strain>
    </source>
</reference>
<protein>
    <submittedName>
        <fullName evidence="2">Uncharacterized protein</fullName>
    </submittedName>
</protein>
<sequence>MKVENSWLSVNSTICHRDVASPTAAYNVVGSASPTVGIGRRWYSLAGCMAQDPGVDEKKRDEVLKRMLTTPPKKHETEKRDEHARTRTGPRSKSDGDRKR</sequence>
<evidence type="ECO:0000256" key="1">
    <source>
        <dbReference type="SAM" id="MobiDB-lite"/>
    </source>
</evidence>
<evidence type="ECO:0000313" key="3">
    <source>
        <dbReference type="Proteomes" id="UP000603912"/>
    </source>
</evidence>
<evidence type="ECO:0000313" key="2">
    <source>
        <dbReference type="EMBL" id="GGH14784.1"/>
    </source>
</evidence>
<feature type="region of interest" description="Disordered" evidence="1">
    <location>
        <begin position="66"/>
        <end position="100"/>
    </location>
</feature>
<feature type="compositionally biased region" description="Basic and acidic residues" evidence="1">
    <location>
        <begin position="73"/>
        <end position="85"/>
    </location>
</feature>
<dbReference type="EMBL" id="BMES01000001">
    <property type="protein sequence ID" value="GGH14784.1"/>
    <property type="molecule type" value="Genomic_DNA"/>
</dbReference>
<dbReference type="Proteomes" id="UP000603912">
    <property type="component" value="Unassembled WGS sequence"/>
</dbReference>
<keyword evidence="3" id="KW-1185">Reference proteome</keyword>
<organism evidence="2 3">
    <name type="scientific">Alsobacter metallidurans</name>
    <dbReference type="NCBI Taxonomy" id="340221"/>
    <lineage>
        <taxon>Bacteria</taxon>
        <taxon>Pseudomonadati</taxon>
        <taxon>Pseudomonadota</taxon>
        <taxon>Alphaproteobacteria</taxon>
        <taxon>Hyphomicrobiales</taxon>
        <taxon>Alsobacteraceae</taxon>
        <taxon>Alsobacter</taxon>
    </lineage>
</organism>
<dbReference type="AlphaFoldDB" id="A0A917I4X1"/>